<feature type="compositionally biased region" description="Acidic residues" evidence="1">
    <location>
        <begin position="592"/>
        <end position="624"/>
    </location>
</feature>
<name>A0A0G4FID3_9ALVE</name>
<dbReference type="EMBL" id="CDMZ01000391">
    <property type="protein sequence ID" value="CEM13244.1"/>
    <property type="molecule type" value="Genomic_DNA"/>
</dbReference>
<evidence type="ECO:0000313" key="2">
    <source>
        <dbReference type="EMBL" id="CEM13244.1"/>
    </source>
</evidence>
<feature type="compositionally biased region" description="Acidic residues" evidence="1">
    <location>
        <begin position="83"/>
        <end position="96"/>
    </location>
</feature>
<dbReference type="VEuPathDB" id="CryptoDB:Cvel_17151"/>
<proteinExistence type="predicted"/>
<feature type="compositionally biased region" description="Basic and acidic residues" evidence="1">
    <location>
        <begin position="552"/>
        <end position="562"/>
    </location>
</feature>
<gene>
    <name evidence="2" type="ORF">Cvel_17151</name>
</gene>
<sequence>MAGRELIRFWPSKLKHVIRNDKSIDIFVGTSKYSFAFPTRTDCDGFCESVELLYGVLVTETSSADQPDPKDELLRAAVGSKEDLEDDDDSSFEEGESDQKSSDELVLPGRALVETLLDPEDDGSDRMSGEDGGTAAGDALDDERSRREAAEREREEALIRDTQKHPIQISGKPQVGSPLSLQDFSGMQSRAPITVIEWNVSRNLGGVARDAEFSFKPVSVDRQFVPLDWHVGRYVRVLGKRRMPHSGTFATSASMTTRPIELSEETAADVQAMISRVHGHGENQRIPCELHPAQYAKLFHAHPESATVKAVRKQGYVEARAVITSTGLVLEVKKPEDRLRGFLWGEMRVERPQPKEVADRELQAADRLRLWIVVLAGTLFEKSTDSPEERRRREKELPRFQVDFQNEASRDCIFHTACTHKMLDGKIPPKDIEKFKADAQRASTSLFRQWHCDLYVKHPARAEALDPSALSIGKRQARVRARGAAGAAAAAERGTAIAAAARVAEEEAAPAAAAGPAEDEDETPQSQSKAAGGGGEKVCFEGGENVKGGKSGKSESRKKAEIAETPADEEGEKKGNKDKKKKKKKKSKKDTEEDGWEYYYEENDGEQGVEGGDGWEYEYEYEEA</sequence>
<evidence type="ECO:0000256" key="1">
    <source>
        <dbReference type="SAM" id="MobiDB-lite"/>
    </source>
</evidence>
<accession>A0A0G4FID3</accession>
<feature type="region of interest" description="Disordered" evidence="1">
    <location>
        <begin position="79"/>
        <end position="105"/>
    </location>
</feature>
<feature type="region of interest" description="Disordered" evidence="1">
    <location>
        <begin position="117"/>
        <end position="159"/>
    </location>
</feature>
<organism evidence="2">
    <name type="scientific">Chromera velia CCMP2878</name>
    <dbReference type="NCBI Taxonomy" id="1169474"/>
    <lineage>
        <taxon>Eukaryota</taxon>
        <taxon>Sar</taxon>
        <taxon>Alveolata</taxon>
        <taxon>Colpodellida</taxon>
        <taxon>Chromeraceae</taxon>
        <taxon>Chromera</taxon>
    </lineage>
</organism>
<reference evidence="2" key="1">
    <citation type="submission" date="2014-11" db="EMBL/GenBank/DDBJ databases">
        <authorList>
            <person name="Otto D Thomas"/>
            <person name="Naeem Raeece"/>
        </authorList>
    </citation>
    <scope>NUCLEOTIDE SEQUENCE</scope>
</reference>
<feature type="compositionally biased region" description="Basic residues" evidence="1">
    <location>
        <begin position="576"/>
        <end position="588"/>
    </location>
</feature>
<dbReference type="AlphaFoldDB" id="A0A0G4FID3"/>
<feature type="region of interest" description="Disordered" evidence="1">
    <location>
        <begin position="508"/>
        <end position="624"/>
    </location>
</feature>
<protein>
    <submittedName>
        <fullName evidence="2">Uncharacterized protein</fullName>
    </submittedName>
</protein>
<feature type="compositionally biased region" description="Basic and acidic residues" evidence="1">
    <location>
        <begin position="142"/>
        <end position="159"/>
    </location>
</feature>